<gene>
    <name evidence="5" type="ORF">WA026_020406</name>
</gene>
<feature type="domain" description="SOWAHA-C winged helix-turn-helix" evidence="4">
    <location>
        <begin position="7"/>
        <end position="78"/>
    </location>
</feature>
<dbReference type="PANTHER" id="PTHR14491">
    <property type="entry name" value="SOSONDOWAH, ISOFORM G"/>
    <property type="match status" value="1"/>
</dbReference>
<evidence type="ECO:0000256" key="3">
    <source>
        <dbReference type="SAM" id="MobiDB-lite"/>
    </source>
</evidence>
<keyword evidence="6" id="KW-1185">Reference proteome</keyword>
<dbReference type="PANTHER" id="PTHR14491:SF7">
    <property type="entry name" value="SOSONDOWAH, ISOFORM G"/>
    <property type="match status" value="1"/>
</dbReference>
<feature type="region of interest" description="Disordered" evidence="3">
    <location>
        <begin position="83"/>
        <end position="222"/>
    </location>
</feature>
<keyword evidence="1" id="KW-0677">Repeat</keyword>
<accession>A0AAW1UF38</accession>
<dbReference type="Proteomes" id="UP001431783">
    <property type="component" value="Unassembled WGS sequence"/>
</dbReference>
<dbReference type="EMBL" id="JARQZJ010000074">
    <property type="protein sequence ID" value="KAK9882296.1"/>
    <property type="molecule type" value="Genomic_DNA"/>
</dbReference>
<evidence type="ECO:0000313" key="5">
    <source>
        <dbReference type="EMBL" id="KAK9882296.1"/>
    </source>
</evidence>
<reference evidence="5 6" key="1">
    <citation type="submission" date="2023-03" db="EMBL/GenBank/DDBJ databases">
        <title>Genome insight into feeding habits of ladybird beetles.</title>
        <authorList>
            <person name="Li H.-S."/>
            <person name="Huang Y.-H."/>
            <person name="Pang H."/>
        </authorList>
    </citation>
    <scope>NUCLEOTIDE SEQUENCE [LARGE SCALE GENOMIC DNA]</scope>
    <source>
        <strain evidence="5">SYSU_2023b</strain>
        <tissue evidence="5">Whole body</tissue>
    </source>
</reference>
<feature type="compositionally biased region" description="Basic and acidic residues" evidence="3">
    <location>
        <begin position="175"/>
        <end position="188"/>
    </location>
</feature>
<feature type="compositionally biased region" description="Pro residues" evidence="3">
    <location>
        <begin position="132"/>
        <end position="145"/>
    </location>
</feature>
<proteinExistence type="predicted"/>
<keyword evidence="2" id="KW-0040">ANK repeat</keyword>
<sequence length="305" mass="34376">MATRESDLTFEQVLQYFRDNGGSVKNRDVVTSFKKYLTDPDTKDDARVKFKEYVNKLAVSKLVNGEKFLYLKARYLQYQCPSSPDLTSSPKVNQVPKSHPPPLNPMNAIGIPVSPHPSPSHSTKDFATSSPRQPPPYRPPPPVTSPSPSLDTASLNSFSISLQESGTPQPPPRRKSFEKFKFTDEDRPPTPTTPTSKVELRKPEVVDESIEEEGDEKEANVSLSVKERTQKFNRLASVEGEERSPRSNKTPERTAKQATFNLNNRKELLSSSFFCEDKPDWTMNVYIVAVEKNGQVIFSMFSINM</sequence>
<dbReference type="Pfam" id="PF25877">
    <property type="entry name" value="WHD_SOWAH"/>
    <property type="match status" value="1"/>
</dbReference>
<feature type="compositionally biased region" description="Polar residues" evidence="3">
    <location>
        <begin position="150"/>
        <end position="167"/>
    </location>
</feature>
<comment type="caution">
    <text evidence="5">The sequence shown here is derived from an EMBL/GenBank/DDBJ whole genome shotgun (WGS) entry which is preliminary data.</text>
</comment>
<feature type="compositionally biased region" description="Polar residues" evidence="3">
    <location>
        <begin position="83"/>
        <end position="96"/>
    </location>
</feature>
<organism evidence="5 6">
    <name type="scientific">Henosepilachna vigintioctopunctata</name>
    <dbReference type="NCBI Taxonomy" id="420089"/>
    <lineage>
        <taxon>Eukaryota</taxon>
        <taxon>Metazoa</taxon>
        <taxon>Ecdysozoa</taxon>
        <taxon>Arthropoda</taxon>
        <taxon>Hexapoda</taxon>
        <taxon>Insecta</taxon>
        <taxon>Pterygota</taxon>
        <taxon>Neoptera</taxon>
        <taxon>Endopterygota</taxon>
        <taxon>Coleoptera</taxon>
        <taxon>Polyphaga</taxon>
        <taxon>Cucujiformia</taxon>
        <taxon>Coccinelloidea</taxon>
        <taxon>Coccinellidae</taxon>
        <taxon>Epilachninae</taxon>
        <taxon>Epilachnini</taxon>
        <taxon>Henosepilachna</taxon>
    </lineage>
</organism>
<evidence type="ECO:0000259" key="4">
    <source>
        <dbReference type="Pfam" id="PF25877"/>
    </source>
</evidence>
<evidence type="ECO:0000313" key="6">
    <source>
        <dbReference type="Proteomes" id="UP001431783"/>
    </source>
</evidence>
<feature type="compositionally biased region" description="Acidic residues" evidence="3">
    <location>
        <begin position="206"/>
        <end position="216"/>
    </location>
</feature>
<evidence type="ECO:0000256" key="1">
    <source>
        <dbReference type="ARBA" id="ARBA00022737"/>
    </source>
</evidence>
<protein>
    <recommendedName>
        <fullName evidence="4">SOWAHA-C winged helix-turn-helix domain-containing protein</fullName>
    </recommendedName>
</protein>
<dbReference type="InterPro" id="IPR058889">
    <property type="entry name" value="WHD_SOWAHA-C"/>
</dbReference>
<name>A0AAW1UF38_9CUCU</name>
<evidence type="ECO:0000256" key="2">
    <source>
        <dbReference type="ARBA" id="ARBA00023043"/>
    </source>
</evidence>
<dbReference type="AlphaFoldDB" id="A0AAW1UF38"/>